<keyword evidence="3" id="KW-0238">DNA-binding</keyword>
<evidence type="ECO:0000313" key="6">
    <source>
        <dbReference type="EMBL" id="CAA0833416.1"/>
    </source>
</evidence>
<reference evidence="6" key="1">
    <citation type="submission" date="2019-12" db="EMBL/GenBank/DDBJ databases">
        <authorList>
            <person name="Scholes J."/>
        </authorList>
    </citation>
    <scope>NUCLEOTIDE SEQUENCE</scope>
</reference>
<comment type="subcellular location">
    <subcellularLocation>
        <location evidence="1">Nucleus</location>
    </subcellularLocation>
</comment>
<dbReference type="GO" id="GO:0003677">
    <property type="term" value="F:DNA binding"/>
    <property type="evidence" value="ECO:0007669"/>
    <property type="project" value="UniProtKB-KW"/>
</dbReference>
<gene>
    <name evidence="6" type="ORF">SHERM_28677</name>
</gene>
<protein>
    <submittedName>
        <fullName evidence="6">B3 domain-containing protein REM14</fullName>
    </submittedName>
</protein>
<keyword evidence="4" id="KW-0804">Transcription</keyword>
<proteinExistence type="predicted"/>
<dbReference type="Gene3D" id="2.40.330.10">
    <property type="entry name" value="DNA-binding pseudobarrel domain"/>
    <property type="match status" value="1"/>
</dbReference>
<dbReference type="GO" id="GO:0005634">
    <property type="term" value="C:nucleus"/>
    <property type="evidence" value="ECO:0007669"/>
    <property type="project" value="UniProtKB-SubCell"/>
</dbReference>
<comment type="caution">
    <text evidence="6">The sequence shown here is derived from an EMBL/GenBank/DDBJ whole genome shotgun (WGS) entry which is preliminary data.</text>
</comment>
<dbReference type="CDD" id="cd10017">
    <property type="entry name" value="B3_DNA"/>
    <property type="match status" value="1"/>
</dbReference>
<keyword evidence="2" id="KW-0805">Transcription regulation</keyword>
<dbReference type="InterPro" id="IPR003340">
    <property type="entry name" value="B3_DNA-bd"/>
</dbReference>
<dbReference type="EMBL" id="CACSLK010027840">
    <property type="protein sequence ID" value="CAA0833416.1"/>
    <property type="molecule type" value="Genomic_DNA"/>
</dbReference>
<organism evidence="6 7">
    <name type="scientific">Striga hermonthica</name>
    <name type="common">Purple witchweed</name>
    <name type="synonym">Buchnera hermonthica</name>
    <dbReference type="NCBI Taxonomy" id="68872"/>
    <lineage>
        <taxon>Eukaryota</taxon>
        <taxon>Viridiplantae</taxon>
        <taxon>Streptophyta</taxon>
        <taxon>Embryophyta</taxon>
        <taxon>Tracheophyta</taxon>
        <taxon>Spermatophyta</taxon>
        <taxon>Magnoliopsida</taxon>
        <taxon>eudicotyledons</taxon>
        <taxon>Gunneridae</taxon>
        <taxon>Pentapetalae</taxon>
        <taxon>asterids</taxon>
        <taxon>lamiids</taxon>
        <taxon>Lamiales</taxon>
        <taxon>Orobanchaceae</taxon>
        <taxon>Buchnereae</taxon>
        <taxon>Striga</taxon>
    </lineage>
</organism>
<evidence type="ECO:0000313" key="7">
    <source>
        <dbReference type="Proteomes" id="UP001153555"/>
    </source>
</evidence>
<evidence type="ECO:0000256" key="2">
    <source>
        <dbReference type="ARBA" id="ARBA00023015"/>
    </source>
</evidence>
<keyword evidence="5" id="KW-0539">Nucleus</keyword>
<keyword evidence="7" id="KW-1185">Reference proteome</keyword>
<dbReference type="InterPro" id="IPR015300">
    <property type="entry name" value="DNA-bd_pseudobarrel_sf"/>
</dbReference>
<name>A0A9N7NMX6_STRHE</name>
<evidence type="ECO:0000256" key="4">
    <source>
        <dbReference type="ARBA" id="ARBA00023163"/>
    </source>
</evidence>
<accession>A0A9N7NMX6</accession>
<dbReference type="AlphaFoldDB" id="A0A9N7NMX6"/>
<evidence type="ECO:0000256" key="3">
    <source>
        <dbReference type="ARBA" id="ARBA00023125"/>
    </source>
</evidence>
<dbReference type="Proteomes" id="UP001153555">
    <property type="component" value="Unassembled WGS sequence"/>
</dbReference>
<evidence type="ECO:0000256" key="1">
    <source>
        <dbReference type="ARBA" id="ARBA00004123"/>
    </source>
</evidence>
<evidence type="ECO:0000256" key="5">
    <source>
        <dbReference type="ARBA" id="ARBA00023242"/>
    </source>
</evidence>
<sequence>MLSKLQISSNICIRLSETLVSPHLVSPNLVLFARKLSAEFFVSILSSSSAKSDFNSSAGFYDSGMDNMDFDSAAVDGPYFFKVVVSLTSNTMTLPPATHRHYRGVVFLQRFCIQTIEGRKYETTLTIVNNYPTLVDGWREFIQSEDLSIGCILVFHPRTIFDFQVWVMQLNGCERQPQFILKIKPTHVERARLVCCSVQ</sequence>
<dbReference type="SUPFAM" id="SSF101936">
    <property type="entry name" value="DNA-binding pseudobarrel domain"/>
    <property type="match status" value="1"/>
</dbReference>